<reference evidence="2" key="1">
    <citation type="journal article" date="2020" name="Fungal Divers.">
        <title>Resolving the Mortierellaceae phylogeny through synthesis of multi-gene phylogenetics and phylogenomics.</title>
        <authorList>
            <person name="Vandepol N."/>
            <person name="Liber J."/>
            <person name="Desiro A."/>
            <person name="Na H."/>
            <person name="Kennedy M."/>
            <person name="Barry K."/>
            <person name="Grigoriev I.V."/>
            <person name="Miller A.N."/>
            <person name="O'Donnell K."/>
            <person name="Stajich J.E."/>
            <person name="Bonito G."/>
        </authorList>
    </citation>
    <scope>NUCLEOTIDE SEQUENCE</scope>
    <source>
        <strain evidence="2">REB-010B</strain>
    </source>
</reference>
<evidence type="ECO:0000313" key="3">
    <source>
        <dbReference type="Proteomes" id="UP000738325"/>
    </source>
</evidence>
<evidence type="ECO:0000256" key="1">
    <source>
        <dbReference type="SAM" id="MobiDB-lite"/>
    </source>
</evidence>
<dbReference type="EMBL" id="JAAAIP010000052">
    <property type="protein sequence ID" value="KAG0327590.1"/>
    <property type="molecule type" value="Genomic_DNA"/>
</dbReference>
<dbReference type="AlphaFoldDB" id="A0A9P6RTJ4"/>
<protein>
    <submittedName>
        <fullName evidence="2">Uncharacterized protein</fullName>
    </submittedName>
</protein>
<proteinExistence type="predicted"/>
<comment type="caution">
    <text evidence="2">The sequence shown here is derived from an EMBL/GenBank/DDBJ whole genome shotgun (WGS) entry which is preliminary data.</text>
</comment>
<feature type="compositionally biased region" description="Acidic residues" evidence="1">
    <location>
        <begin position="28"/>
        <end position="40"/>
    </location>
</feature>
<dbReference type="Proteomes" id="UP000738325">
    <property type="component" value="Unassembled WGS sequence"/>
</dbReference>
<accession>A0A9P6RTJ4</accession>
<evidence type="ECO:0000313" key="2">
    <source>
        <dbReference type="EMBL" id="KAG0327590.1"/>
    </source>
</evidence>
<feature type="region of interest" description="Disordered" evidence="1">
    <location>
        <begin position="1"/>
        <end position="68"/>
    </location>
</feature>
<sequence>MASPRASTDDDVGNKTGVDLADLHDDSPEVESEVGSEDGSEVSFVCSVTWPDPPWGDLPSASQGTGALLGEDDYRDIAAASPI</sequence>
<keyword evidence="3" id="KW-1185">Reference proteome</keyword>
<name>A0A9P6RTJ4_9FUNG</name>
<organism evidence="2 3">
    <name type="scientific">Dissophora globulifera</name>
    <dbReference type="NCBI Taxonomy" id="979702"/>
    <lineage>
        <taxon>Eukaryota</taxon>
        <taxon>Fungi</taxon>
        <taxon>Fungi incertae sedis</taxon>
        <taxon>Mucoromycota</taxon>
        <taxon>Mortierellomycotina</taxon>
        <taxon>Mortierellomycetes</taxon>
        <taxon>Mortierellales</taxon>
        <taxon>Mortierellaceae</taxon>
        <taxon>Dissophora</taxon>
    </lineage>
</organism>
<gene>
    <name evidence="2" type="ORF">BGZ99_007292</name>
</gene>